<keyword evidence="6" id="KW-0479">Metal-binding</keyword>
<sequence>MFEHLLSPIKIRGLELKNRIILPAMGTRMASEKGEITDRLIAYHAARAKGGCGLNIVEVTAVHRPSSPAHFVWICEDSLIEGHKKLTDAIHENGGKAGIQLWQGGLAVSMDPSAQILLPSDMNLGQYTIPGITLEQIKEIVFCYGQAARRAVEAGYDCIEFHLAHNYLPHSFLSGGLNHRTDEYGGSFENRCRFPLEVIDAIRNNIPEDMPLFIRIDAHDDFLEKGLTIEEVIDFCNIAKEHGVDVLDVSRGNILTAATIYEVPPIDVPQGFNIENASRIRKETNMLTIGVGRINHEDFAEKLLAEDKVDMVVMGRAQLADPELVNKLKEGRTQDIIHCIGCDQGCYDGFTDVVNREFITCMRNPNIGHEAEHTFTKTENPKHVWIVGGGVGGMEAAKVLKELGHEPEIFEASDHLGGQFIIAGKAPGKKEMEDATIEMAKQTERICKIHLNTKVTPEMIEEKKPDHVIIATGALPIALRLDGEDQIHHVQANDVLMGKEKLSGYIAIIGGGLVGLEAADYLATQGCKVTVLEMKDKIGADLGSLRQIAVMMKMNQLKVELKPSSKVNSLSKEGVVLESGQTIPCEHVVYAVGSKSVDNSELCSMMDKLSIPYQIIGDAKAARRALNAIEEGYYAAMEV</sequence>
<keyword evidence="8" id="KW-0408">Iron</keyword>
<dbReference type="Gene3D" id="3.40.50.720">
    <property type="entry name" value="NAD(P)-binding Rossmann-like Domain"/>
    <property type="match status" value="1"/>
</dbReference>
<dbReference type="GO" id="GO:0046872">
    <property type="term" value="F:metal ion binding"/>
    <property type="evidence" value="ECO:0007669"/>
    <property type="project" value="UniProtKB-KW"/>
</dbReference>
<dbReference type="InterPro" id="IPR001155">
    <property type="entry name" value="OxRdtase_FMN_N"/>
</dbReference>
<dbReference type="AlphaFoldDB" id="U2PMF4"/>
<dbReference type="InterPro" id="IPR013785">
    <property type="entry name" value="Aldolase_TIM"/>
</dbReference>
<dbReference type="GO" id="GO:0051536">
    <property type="term" value="F:iron-sulfur cluster binding"/>
    <property type="evidence" value="ECO:0007669"/>
    <property type="project" value="UniProtKB-KW"/>
</dbReference>
<feature type="domain" description="NADH:flavin oxidoreductase/NADH oxidase N-terminal" evidence="10">
    <location>
        <begin position="5"/>
        <end position="334"/>
    </location>
</feature>
<dbReference type="PRINTS" id="PR00368">
    <property type="entry name" value="FADPNR"/>
</dbReference>
<dbReference type="PANTHER" id="PTHR42917">
    <property type="entry name" value="2,4-DIENOYL-COA REDUCTASE"/>
    <property type="match status" value="1"/>
</dbReference>
<evidence type="ECO:0000259" key="10">
    <source>
        <dbReference type="Pfam" id="PF00724"/>
    </source>
</evidence>
<dbReference type="InterPro" id="IPR036188">
    <property type="entry name" value="FAD/NAD-bd_sf"/>
</dbReference>
<name>U2PMF4_9FIRM</name>
<accession>U2PMF4</accession>
<evidence type="ECO:0000256" key="9">
    <source>
        <dbReference type="ARBA" id="ARBA00023014"/>
    </source>
</evidence>
<comment type="caution">
    <text evidence="12">The sequence shown here is derived from an EMBL/GenBank/DDBJ whole genome shotgun (WGS) entry which is preliminary data.</text>
</comment>
<keyword evidence="9" id="KW-0411">Iron-sulfur</keyword>
<feature type="domain" description="FAD/NAD(P)-binding" evidence="11">
    <location>
        <begin position="383"/>
        <end position="596"/>
    </location>
</feature>
<evidence type="ECO:0000256" key="3">
    <source>
        <dbReference type="ARBA" id="ARBA00011048"/>
    </source>
</evidence>
<organism evidence="12 13">
    <name type="scientific">Faecalitalea cylindroides ATCC 27803</name>
    <dbReference type="NCBI Taxonomy" id="649755"/>
    <lineage>
        <taxon>Bacteria</taxon>
        <taxon>Bacillati</taxon>
        <taxon>Bacillota</taxon>
        <taxon>Erysipelotrichia</taxon>
        <taxon>Erysipelotrichales</taxon>
        <taxon>Erysipelotrichaceae</taxon>
        <taxon>Faecalitalea</taxon>
    </lineage>
</organism>
<dbReference type="SUPFAM" id="SSF51395">
    <property type="entry name" value="FMN-linked oxidoreductases"/>
    <property type="match status" value="1"/>
</dbReference>
<evidence type="ECO:0000256" key="5">
    <source>
        <dbReference type="ARBA" id="ARBA00022643"/>
    </source>
</evidence>
<evidence type="ECO:0000259" key="11">
    <source>
        <dbReference type="Pfam" id="PF07992"/>
    </source>
</evidence>
<dbReference type="PATRIC" id="fig|649755.3.peg.1203"/>
<dbReference type="Pfam" id="PF00724">
    <property type="entry name" value="Oxidored_FMN"/>
    <property type="match status" value="1"/>
</dbReference>
<reference evidence="12 13" key="1">
    <citation type="submission" date="2013-06" db="EMBL/GenBank/DDBJ databases">
        <authorList>
            <person name="Weinstock G."/>
            <person name="Sodergren E."/>
            <person name="Lobos E.A."/>
            <person name="Fulton L."/>
            <person name="Fulton R."/>
            <person name="Courtney L."/>
            <person name="Fronick C."/>
            <person name="O'Laughlin M."/>
            <person name="Godfrey J."/>
            <person name="Wilson R.M."/>
            <person name="Miner T."/>
            <person name="Farmer C."/>
            <person name="Delehaunty K."/>
            <person name="Cordes M."/>
            <person name="Minx P."/>
            <person name="Tomlinson C."/>
            <person name="Chen J."/>
            <person name="Wollam A."/>
            <person name="Pepin K.H."/>
            <person name="Bhonagiri V."/>
            <person name="Zhang X."/>
            <person name="Warren W."/>
            <person name="Mitreva M."/>
            <person name="Mardis E.R."/>
            <person name="Wilson R.K."/>
        </authorList>
    </citation>
    <scope>NUCLEOTIDE SEQUENCE [LARGE SCALE GENOMIC DNA]</scope>
    <source>
        <strain evidence="12 13">ATCC 27803</strain>
    </source>
</reference>
<dbReference type="Proteomes" id="UP000016658">
    <property type="component" value="Unassembled WGS sequence"/>
</dbReference>
<evidence type="ECO:0000256" key="1">
    <source>
        <dbReference type="ARBA" id="ARBA00001917"/>
    </source>
</evidence>
<dbReference type="GO" id="GO:0016491">
    <property type="term" value="F:oxidoreductase activity"/>
    <property type="evidence" value="ECO:0007669"/>
    <property type="project" value="UniProtKB-KW"/>
</dbReference>
<dbReference type="CDD" id="cd02803">
    <property type="entry name" value="OYE_like_FMN_family"/>
    <property type="match status" value="1"/>
</dbReference>
<comment type="cofactor">
    <cofactor evidence="2">
        <name>[4Fe-4S] cluster</name>
        <dbReference type="ChEBI" id="CHEBI:49883"/>
    </cofactor>
</comment>
<keyword evidence="5" id="KW-0288">FMN</keyword>
<comment type="cofactor">
    <cofactor evidence="1">
        <name>FMN</name>
        <dbReference type="ChEBI" id="CHEBI:58210"/>
    </cofactor>
</comment>
<dbReference type="GO" id="GO:0010181">
    <property type="term" value="F:FMN binding"/>
    <property type="evidence" value="ECO:0007669"/>
    <property type="project" value="InterPro"/>
</dbReference>
<dbReference type="OrthoDB" id="9772736at2"/>
<dbReference type="EMBL" id="AWVI01000054">
    <property type="protein sequence ID" value="ERK44934.1"/>
    <property type="molecule type" value="Genomic_DNA"/>
</dbReference>
<dbReference type="Gene3D" id="3.20.20.70">
    <property type="entry name" value="Aldolase class I"/>
    <property type="match status" value="1"/>
</dbReference>
<evidence type="ECO:0000256" key="2">
    <source>
        <dbReference type="ARBA" id="ARBA00001966"/>
    </source>
</evidence>
<evidence type="ECO:0000313" key="13">
    <source>
        <dbReference type="Proteomes" id="UP000016658"/>
    </source>
</evidence>
<dbReference type="InterPro" id="IPR023753">
    <property type="entry name" value="FAD/NAD-binding_dom"/>
</dbReference>
<dbReference type="RefSeq" id="WP_035403431.1">
    <property type="nucleotide sequence ID" value="NZ_KI271045.1"/>
</dbReference>
<evidence type="ECO:0000313" key="12">
    <source>
        <dbReference type="EMBL" id="ERK44934.1"/>
    </source>
</evidence>
<dbReference type="Gene3D" id="3.50.50.60">
    <property type="entry name" value="FAD/NAD(P)-binding domain"/>
    <property type="match status" value="1"/>
</dbReference>
<evidence type="ECO:0000256" key="7">
    <source>
        <dbReference type="ARBA" id="ARBA00023002"/>
    </source>
</evidence>
<dbReference type="HOGENOM" id="CLU_012153_1_1_9"/>
<dbReference type="InterPro" id="IPR051793">
    <property type="entry name" value="NADH:flavin_oxidoreductase"/>
</dbReference>
<dbReference type="SUPFAM" id="SSF51905">
    <property type="entry name" value="FAD/NAD(P)-binding domain"/>
    <property type="match status" value="1"/>
</dbReference>
<gene>
    <name evidence="12" type="ORF">HMPREF0367_01298</name>
</gene>
<evidence type="ECO:0000256" key="4">
    <source>
        <dbReference type="ARBA" id="ARBA00022630"/>
    </source>
</evidence>
<proteinExistence type="inferred from homology"/>
<keyword evidence="4" id="KW-0285">Flavoprotein</keyword>
<protein>
    <submittedName>
        <fullName evidence="12">Putative NADH oxidase</fullName>
    </submittedName>
</protein>
<dbReference type="Pfam" id="PF07992">
    <property type="entry name" value="Pyr_redox_2"/>
    <property type="match status" value="1"/>
</dbReference>
<keyword evidence="7" id="KW-0560">Oxidoreductase</keyword>
<comment type="similarity">
    <text evidence="3">In the N-terminal section; belongs to the NADH:flavin oxidoreductase/NADH oxidase family.</text>
</comment>
<dbReference type="PANTHER" id="PTHR42917:SF2">
    <property type="entry name" value="2,4-DIENOYL-COA REDUCTASE [(2E)-ENOYL-COA-PRODUCING]"/>
    <property type="match status" value="1"/>
</dbReference>
<evidence type="ECO:0000256" key="8">
    <source>
        <dbReference type="ARBA" id="ARBA00023004"/>
    </source>
</evidence>
<evidence type="ECO:0000256" key="6">
    <source>
        <dbReference type="ARBA" id="ARBA00022723"/>
    </source>
</evidence>